<accession>Q6BVL8</accession>
<keyword evidence="10" id="KW-1185">Reference proteome</keyword>
<feature type="binding site" evidence="7">
    <location>
        <begin position="85"/>
        <end position="87"/>
    </location>
    <ligand>
        <name>FMN</name>
        <dbReference type="ChEBI" id="CHEBI:58210"/>
    </ligand>
</feature>
<dbReference type="PROSITE" id="PS00557">
    <property type="entry name" value="FMN_HYDROXY_ACID_DH_1"/>
    <property type="match status" value="1"/>
</dbReference>
<sequence length="378" mass="41256">MNRAVTYDDKVHCIADLELEANKKLPPMVRDFYGGGSMDLNTVRENKSAYDRYSLRPRVMVDVTEVDTSTTCLGSNVAFPLGFSPSANHGLAHPDAERGTSRAAAKKKINMALSSWTNTSPKVVAEQGKDAGISYAHQLSAVKDQDVTMSIIRNAEACGYKAIFLSVDCPLLGRRLNEMKNTFTLPSNCKFPCYPFIKGGDMVSSDDRTQYETTLTWSYIKELKKKTNMEIWLKGILTGEDAEMAVNAGADGIIVSNHGGRQLDGALSTLDALPDVVAAVNGRIPVHIDGGIRRGSDIFKALALGADHCWVGRVAVWGLAYKGEEGVSIALNILHDEFRLVMALMGCTSVKDIKPEHLARMSSDGRFHKVTRIAEAKL</sequence>
<feature type="binding site" evidence="7">
    <location>
        <position position="234"/>
    </location>
    <ligand>
        <name>FMN</name>
        <dbReference type="ChEBI" id="CHEBI:58210"/>
    </ligand>
</feature>
<organism evidence="9 10">
    <name type="scientific">Debaryomyces hansenii (strain ATCC 36239 / CBS 767 / BCRC 21394 / JCM 1990 / NBRC 0083 / IGC 2968)</name>
    <name type="common">Yeast</name>
    <name type="synonym">Torulaspora hansenii</name>
    <dbReference type="NCBI Taxonomy" id="284592"/>
    <lineage>
        <taxon>Eukaryota</taxon>
        <taxon>Fungi</taxon>
        <taxon>Dikarya</taxon>
        <taxon>Ascomycota</taxon>
        <taxon>Saccharomycotina</taxon>
        <taxon>Pichiomycetes</taxon>
        <taxon>Debaryomycetaceae</taxon>
        <taxon>Debaryomyces</taxon>
    </lineage>
</organism>
<evidence type="ECO:0000256" key="1">
    <source>
        <dbReference type="ARBA" id="ARBA00001917"/>
    </source>
</evidence>
<dbReference type="PROSITE" id="PS51349">
    <property type="entry name" value="FMN_HYDROXY_ACID_DH_2"/>
    <property type="match status" value="1"/>
</dbReference>
<comment type="cofactor">
    <cofactor evidence="1">
        <name>FMN</name>
        <dbReference type="ChEBI" id="CHEBI:58210"/>
    </cofactor>
</comment>
<feature type="binding site" evidence="7">
    <location>
        <begin position="312"/>
        <end position="313"/>
    </location>
    <ligand>
        <name>FMN</name>
        <dbReference type="ChEBI" id="CHEBI:58210"/>
    </ligand>
</feature>
<dbReference type="VEuPathDB" id="FungiDB:DEHA2C01584g"/>
<dbReference type="PANTHER" id="PTHR10578">
    <property type="entry name" value="S -2-HYDROXY-ACID OXIDASE-RELATED"/>
    <property type="match status" value="1"/>
</dbReference>
<dbReference type="GeneID" id="2900231"/>
<evidence type="ECO:0000256" key="5">
    <source>
        <dbReference type="ARBA" id="ARBA00083297"/>
    </source>
</evidence>
<gene>
    <name evidence="9" type="ordered locus">DEHA2C01584g</name>
</gene>
<feature type="binding site" evidence="7">
    <location>
        <begin position="289"/>
        <end position="293"/>
    </location>
    <ligand>
        <name>FMN</name>
        <dbReference type="ChEBI" id="CHEBI:58210"/>
    </ligand>
</feature>
<dbReference type="Pfam" id="PF01070">
    <property type="entry name" value="FMN_dh"/>
    <property type="match status" value="1"/>
</dbReference>
<keyword evidence="2" id="KW-0560">Oxidoreductase</keyword>
<feature type="binding site" evidence="7">
    <location>
        <position position="138"/>
    </location>
    <ligand>
        <name>FMN</name>
        <dbReference type="ChEBI" id="CHEBI:58210"/>
    </ligand>
</feature>
<dbReference type="EMBL" id="CR382135">
    <property type="protein sequence ID" value="CAG85782.1"/>
    <property type="molecule type" value="Genomic_DNA"/>
</dbReference>
<evidence type="ECO:0000256" key="6">
    <source>
        <dbReference type="PIRSR" id="PIRSR000138-1"/>
    </source>
</evidence>
<dbReference type="GO" id="GO:0010181">
    <property type="term" value="F:FMN binding"/>
    <property type="evidence" value="ECO:0007669"/>
    <property type="project" value="InterPro"/>
</dbReference>
<dbReference type="GO" id="GO:0016491">
    <property type="term" value="F:oxidoreductase activity"/>
    <property type="evidence" value="ECO:0007669"/>
    <property type="project" value="UniProtKB-KW"/>
</dbReference>
<feature type="binding site" evidence="7">
    <location>
        <position position="114"/>
    </location>
    <ligand>
        <name>FMN</name>
        <dbReference type="ChEBI" id="CHEBI:58210"/>
    </ligand>
</feature>
<evidence type="ECO:0000313" key="9">
    <source>
        <dbReference type="EMBL" id="CAG85782.1"/>
    </source>
</evidence>
<dbReference type="HOGENOM" id="CLU_020639_0_0_1"/>
<dbReference type="eggNOG" id="KOG0538">
    <property type="taxonomic scope" value="Eukaryota"/>
</dbReference>
<dbReference type="InterPro" id="IPR013785">
    <property type="entry name" value="Aldolase_TIM"/>
</dbReference>
<keyword evidence="7" id="KW-0285">Flavoprotein</keyword>
<dbReference type="SUPFAM" id="SSF51395">
    <property type="entry name" value="FMN-linked oxidoreductases"/>
    <property type="match status" value="1"/>
</dbReference>
<evidence type="ECO:0000256" key="7">
    <source>
        <dbReference type="PIRSR" id="PIRSR000138-2"/>
    </source>
</evidence>
<dbReference type="STRING" id="284592.Q6BVL8"/>
<feature type="domain" description="FMN hydroxy acid dehydrogenase" evidence="8">
    <location>
        <begin position="6"/>
        <end position="363"/>
    </location>
</feature>
<feature type="binding site" evidence="7">
    <location>
        <position position="261"/>
    </location>
    <ligand>
        <name>glyoxylate</name>
        <dbReference type="ChEBI" id="CHEBI:36655"/>
    </ligand>
</feature>
<evidence type="ECO:0000259" key="8">
    <source>
        <dbReference type="PROSITE" id="PS51349"/>
    </source>
</evidence>
<evidence type="ECO:0000256" key="2">
    <source>
        <dbReference type="ARBA" id="ARBA00023002"/>
    </source>
</evidence>
<reference evidence="9 10" key="1">
    <citation type="journal article" date="2004" name="Nature">
        <title>Genome evolution in yeasts.</title>
        <authorList>
            <consortium name="Genolevures"/>
            <person name="Dujon B."/>
            <person name="Sherman D."/>
            <person name="Fischer G."/>
            <person name="Durrens P."/>
            <person name="Casaregola S."/>
            <person name="Lafontaine I."/>
            <person name="de Montigny J."/>
            <person name="Marck C."/>
            <person name="Neuveglise C."/>
            <person name="Talla E."/>
            <person name="Goffard N."/>
            <person name="Frangeul L."/>
            <person name="Aigle M."/>
            <person name="Anthouard V."/>
            <person name="Babour A."/>
            <person name="Barbe V."/>
            <person name="Barnay S."/>
            <person name="Blanchin S."/>
            <person name="Beckerich J.M."/>
            <person name="Beyne E."/>
            <person name="Bleykasten C."/>
            <person name="Boisrame A."/>
            <person name="Boyer J."/>
            <person name="Cattolico L."/>
            <person name="Confanioleri F."/>
            <person name="de Daruvar A."/>
            <person name="Despons L."/>
            <person name="Fabre E."/>
            <person name="Fairhead C."/>
            <person name="Ferry-Dumazet H."/>
            <person name="Groppi A."/>
            <person name="Hantraye F."/>
            <person name="Hennequin C."/>
            <person name="Jauniaux N."/>
            <person name="Joyet P."/>
            <person name="Kachouri R."/>
            <person name="Kerrest A."/>
            <person name="Koszul R."/>
            <person name="Lemaire M."/>
            <person name="Lesur I."/>
            <person name="Ma L."/>
            <person name="Muller H."/>
            <person name="Nicaud J.M."/>
            <person name="Nikolski M."/>
            <person name="Oztas S."/>
            <person name="Ozier-Kalogeropoulos O."/>
            <person name="Pellenz S."/>
            <person name="Potier S."/>
            <person name="Richard G.F."/>
            <person name="Straub M.L."/>
            <person name="Suleau A."/>
            <person name="Swennene D."/>
            <person name="Tekaia F."/>
            <person name="Wesolowski-Louvel M."/>
            <person name="Westhof E."/>
            <person name="Wirth B."/>
            <person name="Zeniou-Meyer M."/>
            <person name="Zivanovic I."/>
            <person name="Bolotin-Fukuhara M."/>
            <person name="Thierry A."/>
            <person name="Bouchier C."/>
            <person name="Caudron B."/>
            <person name="Scarpelli C."/>
            <person name="Gaillardin C."/>
            <person name="Weissenbach J."/>
            <person name="Wincker P."/>
            <person name="Souciet J.L."/>
        </authorList>
    </citation>
    <scope>NUCLEOTIDE SEQUENCE [LARGE SCALE GENOMIC DNA]</scope>
    <source>
        <strain evidence="10">ATCC 36239 / CBS 767 / BCRC 21394 / JCM 1990 / NBRC 0083 / IGC 2968</strain>
    </source>
</reference>
<dbReference type="PANTHER" id="PTHR10578:SF149">
    <property type="entry name" value="2-HYDROXYACID OXIDASE 2"/>
    <property type="match status" value="1"/>
</dbReference>
<dbReference type="InterPro" id="IPR008259">
    <property type="entry name" value="FMN_hydac_DH_AS"/>
</dbReference>
<dbReference type="InterPro" id="IPR012133">
    <property type="entry name" value="Alpha-hydoxy_acid_DH_FMN"/>
</dbReference>
<dbReference type="OMA" id="WADFQYE"/>
<dbReference type="Proteomes" id="UP000000599">
    <property type="component" value="Chromosome C"/>
</dbReference>
<proteinExistence type="inferred from homology"/>
<dbReference type="KEGG" id="dha:DEHA2C01584g"/>
<feature type="active site" description="Proton acceptor" evidence="6">
    <location>
        <position position="258"/>
    </location>
</feature>
<name>Q6BVL8_DEBHA</name>
<evidence type="ECO:0000256" key="4">
    <source>
        <dbReference type="ARBA" id="ARBA00073420"/>
    </source>
</evidence>
<evidence type="ECO:0000313" key="10">
    <source>
        <dbReference type="Proteomes" id="UP000000599"/>
    </source>
</evidence>
<feature type="binding site" evidence="7">
    <location>
        <position position="175"/>
    </location>
    <ligand>
        <name>glyoxylate</name>
        <dbReference type="ChEBI" id="CHEBI:36655"/>
    </ligand>
</feature>
<dbReference type="Gene3D" id="3.20.20.70">
    <property type="entry name" value="Aldolase class I"/>
    <property type="match status" value="1"/>
</dbReference>
<dbReference type="OrthoDB" id="1925334at2759"/>
<keyword evidence="7" id="KW-0288">FMN</keyword>
<dbReference type="InterPro" id="IPR037396">
    <property type="entry name" value="FMN_HAD"/>
</dbReference>
<dbReference type="InterPro" id="IPR000262">
    <property type="entry name" value="FMN-dep_DH"/>
</dbReference>
<dbReference type="InParanoid" id="Q6BVL8"/>
<dbReference type="PIRSF" id="PIRSF000138">
    <property type="entry name" value="Al-hdrx_acd_dh"/>
    <property type="match status" value="1"/>
</dbReference>
<dbReference type="RefSeq" id="XP_457751.1">
    <property type="nucleotide sequence ID" value="XM_457751.1"/>
</dbReference>
<protein>
    <recommendedName>
        <fullName evidence="4">Oxidase FUB9</fullName>
    </recommendedName>
    <alternativeName>
        <fullName evidence="5">Fusaric acid biosynthesis protein 9</fullName>
    </alternativeName>
</protein>
<feature type="binding site" evidence="7">
    <location>
        <position position="256"/>
    </location>
    <ligand>
        <name>FMN</name>
        <dbReference type="ChEBI" id="CHEBI:58210"/>
    </ligand>
</feature>
<dbReference type="GO" id="GO:0005737">
    <property type="term" value="C:cytoplasm"/>
    <property type="evidence" value="ECO:0007669"/>
    <property type="project" value="UniProtKB-ARBA"/>
</dbReference>
<dbReference type="FunFam" id="3.20.20.70:FF:000056">
    <property type="entry name" value="hydroxyacid oxidase 2"/>
    <property type="match status" value="1"/>
</dbReference>
<comment type="similarity">
    <text evidence="3">Belongs to the FMN-dependent alpha-hydroxy acid dehydrogenase family.</text>
</comment>
<dbReference type="AlphaFoldDB" id="Q6BVL8"/>
<evidence type="ECO:0000256" key="3">
    <source>
        <dbReference type="ARBA" id="ARBA00024042"/>
    </source>
</evidence>
<feature type="binding site" evidence="7">
    <location>
        <position position="258"/>
    </location>
    <ligand>
        <name>FMN</name>
        <dbReference type="ChEBI" id="CHEBI:58210"/>
    </ligand>
</feature>
<dbReference type="CDD" id="cd02809">
    <property type="entry name" value="alpha_hydroxyacid_oxid_FMN"/>
    <property type="match status" value="1"/>
</dbReference>